<keyword evidence="6" id="KW-0663">Pyridoxal phosphate</keyword>
<keyword evidence="4" id="KW-0028">Amino-acid biosynthesis</keyword>
<dbReference type="KEGG" id="stae:HNV11_11285"/>
<dbReference type="InterPro" id="IPR001926">
    <property type="entry name" value="TrpB-like_PALP"/>
</dbReference>
<evidence type="ECO:0000256" key="3">
    <source>
        <dbReference type="ARBA" id="ARBA00019371"/>
    </source>
</evidence>
<comment type="similarity">
    <text evidence="2">Belongs to the cysteine synthase/cystathionine beta-synthase family.</text>
</comment>
<dbReference type="GO" id="GO:0016740">
    <property type="term" value="F:transferase activity"/>
    <property type="evidence" value="ECO:0007669"/>
    <property type="project" value="UniProtKB-KW"/>
</dbReference>
<protein>
    <recommendedName>
        <fullName evidence="3">Cysteine synthase</fullName>
    </recommendedName>
    <alternativeName>
        <fullName evidence="8">O-acetylserine (thiol)-lyase</fullName>
    </alternativeName>
    <alternativeName>
        <fullName evidence="9">O-acetylserine sulfhydrylase</fullName>
    </alternativeName>
</protein>
<evidence type="ECO:0000256" key="1">
    <source>
        <dbReference type="ARBA" id="ARBA00001933"/>
    </source>
</evidence>
<feature type="domain" description="Tryptophan synthase beta chain-like PALP" evidence="10">
    <location>
        <begin position="14"/>
        <end position="301"/>
    </location>
</feature>
<dbReference type="InterPro" id="IPR036052">
    <property type="entry name" value="TrpB-like_PALP_sf"/>
</dbReference>
<evidence type="ECO:0000256" key="5">
    <source>
        <dbReference type="ARBA" id="ARBA00022679"/>
    </source>
</evidence>
<organism evidence="11 12">
    <name type="scientific">Spirosoma taeanense</name>
    <dbReference type="NCBI Taxonomy" id="2735870"/>
    <lineage>
        <taxon>Bacteria</taxon>
        <taxon>Pseudomonadati</taxon>
        <taxon>Bacteroidota</taxon>
        <taxon>Cytophagia</taxon>
        <taxon>Cytophagales</taxon>
        <taxon>Cytophagaceae</taxon>
        <taxon>Spirosoma</taxon>
    </lineage>
</organism>
<dbReference type="PANTHER" id="PTHR10314">
    <property type="entry name" value="CYSTATHIONINE BETA-SYNTHASE"/>
    <property type="match status" value="1"/>
</dbReference>
<evidence type="ECO:0000256" key="8">
    <source>
        <dbReference type="ARBA" id="ARBA00030296"/>
    </source>
</evidence>
<keyword evidence="7" id="KW-0198">Cysteine biosynthesis</keyword>
<dbReference type="Pfam" id="PF00291">
    <property type="entry name" value="PALP"/>
    <property type="match status" value="1"/>
</dbReference>
<dbReference type="AlphaFoldDB" id="A0A6M5Y7N9"/>
<dbReference type="SUPFAM" id="SSF53686">
    <property type="entry name" value="Tryptophan synthase beta subunit-like PLP-dependent enzymes"/>
    <property type="match status" value="1"/>
</dbReference>
<proteinExistence type="inferred from homology"/>
<dbReference type="Gene3D" id="3.40.50.1100">
    <property type="match status" value="2"/>
</dbReference>
<keyword evidence="5" id="KW-0808">Transferase</keyword>
<keyword evidence="12" id="KW-1185">Reference proteome</keyword>
<dbReference type="RefSeq" id="WP_171739763.1">
    <property type="nucleotide sequence ID" value="NZ_CP053435.1"/>
</dbReference>
<reference evidence="11 12" key="1">
    <citation type="submission" date="2020-05" db="EMBL/GenBank/DDBJ databases">
        <title>Genome sequencing of Spirosoma sp. TS118.</title>
        <authorList>
            <person name="Lee J.-H."/>
            <person name="Jeong S."/>
            <person name="Zhao L."/>
            <person name="Jung J.-H."/>
            <person name="Kim M.-K."/>
            <person name="Lim S."/>
        </authorList>
    </citation>
    <scope>NUCLEOTIDE SEQUENCE [LARGE SCALE GENOMIC DNA]</scope>
    <source>
        <strain evidence="11 12">TS118</strain>
    </source>
</reference>
<comment type="cofactor">
    <cofactor evidence="1">
        <name>pyridoxal 5'-phosphate</name>
        <dbReference type="ChEBI" id="CHEBI:597326"/>
    </cofactor>
</comment>
<evidence type="ECO:0000256" key="9">
    <source>
        <dbReference type="ARBA" id="ARBA00033075"/>
    </source>
</evidence>
<evidence type="ECO:0000313" key="12">
    <source>
        <dbReference type="Proteomes" id="UP000502756"/>
    </source>
</evidence>
<dbReference type="InterPro" id="IPR050214">
    <property type="entry name" value="Cys_Synth/Cystath_Beta-Synth"/>
</dbReference>
<accession>A0A6M5Y7N9</accession>
<evidence type="ECO:0000256" key="7">
    <source>
        <dbReference type="ARBA" id="ARBA00023192"/>
    </source>
</evidence>
<name>A0A6M5Y7N9_9BACT</name>
<sequence>MIQPATHTESLVGAVGNTPLVRLINIVPPGCAAIYVKLEYVNPTGSYKDRMALAIIEEAEKRGTLKPGMTVVECTAGSTGSSLAFVCAVKGYRFRVVSSDAFAREKLQSMRLMGAELELIPSEGGKITPDLIPRMIERATEIGSQPDAYWTQQFQNTDALAGYGQMGREILAQLNKPITAFCGAVGTAGMLMGVAQELKQANPATRVVVLEPASSPIISQGRKGSHTVDGVSVGFVPPMLTPEGYDEVRTVEEARAREMARLLAAREGILAGTSSGLNVAAAIDLGLELGPDQVVVTVACDSGLKYLASGLFDG</sequence>
<dbReference type="EMBL" id="CP053435">
    <property type="protein sequence ID" value="QJW89919.1"/>
    <property type="molecule type" value="Genomic_DNA"/>
</dbReference>
<evidence type="ECO:0000256" key="6">
    <source>
        <dbReference type="ARBA" id="ARBA00022898"/>
    </source>
</evidence>
<dbReference type="CDD" id="cd01561">
    <property type="entry name" value="CBS_like"/>
    <property type="match status" value="1"/>
</dbReference>
<dbReference type="FunFam" id="3.40.50.1100:FF:000016">
    <property type="entry name" value="Cysteine synthase A"/>
    <property type="match status" value="1"/>
</dbReference>
<evidence type="ECO:0000256" key="2">
    <source>
        <dbReference type="ARBA" id="ARBA00007103"/>
    </source>
</evidence>
<evidence type="ECO:0000313" key="11">
    <source>
        <dbReference type="EMBL" id="QJW89919.1"/>
    </source>
</evidence>
<dbReference type="GO" id="GO:0019344">
    <property type="term" value="P:cysteine biosynthetic process"/>
    <property type="evidence" value="ECO:0007669"/>
    <property type="project" value="UniProtKB-KW"/>
</dbReference>
<evidence type="ECO:0000256" key="4">
    <source>
        <dbReference type="ARBA" id="ARBA00022605"/>
    </source>
</evidence>
<dbReference type="Proteomes" id="UP000502756">
    <property type="component" value="Chromosome"/>
</dbReference>
<gene>
    <name evidence="11" type="ORF">HNV11_11285</name>
</gene>
<evidence type="ECO:0000259" key="10">
    <source>
        <dbReference type="Pfam" id="PF00291"/>
    </source>
</evidence>